<organism evidence="2 3">
    <name type="scientific">Oscillatoria acuminata PCC 6304</name>
    <dbReference type="NCBI Taxonomy" id="56110"/>
    <lineage>
        <taxon>Bacteria</taxon>
        <taxon>Bacillati</taxon>
        <taxon>Cyanobacteriota</taxon>
        <taxon>Cyanophyceae</taxon>
        <taxon>Oscillatoriophycideae</taxon>
        <taxon>Oscillatoriales</taxon>
        <taxon>Oscillatoriaceae</taxon>
        <taxon>Oscillatoria</taxon>
    </lineage>
</organism>
<proteinExistence type="predicted"/>
<reference evidence="2 3" key="1">
    <citation type="submission" date="2012-06" db="EMBL/GenBank/DDBJ databases">
        <title>Finished chromosome of genome of Oscillatoria acuminata PCC 6304.</title>
        <authorList>
            <consortium name="US DOE Joint Genome Institute"/>
            <person name="Gugger M."/>
            <person name="Coursin T."/>
            <person name="Rippka R."/>
            <person name="Tandeau De Marsac N."/>
            <person name="Huntemann M."/>
            <person name="Wei C.-L."/>
            <person name="Han J."/>
            <person name="Detter J.C."/>
            <person name="Han C."/>
            <person name="Tapia R."/>
            <person name="Davenport K."/>
            <person name="Daligault H."/>
            <person name="Erkkila T."/>
            <person name="Gu W."/>
            <person name="Munk A.C.C."/>
            <person name="Teshima H."/>
            <person name="Xu Y."/>
            <person name="Chain P."/>
            <person name="Chen A."/>
            <person name="Krypides N."/>
            <person name="Mavromatis K."/>
            <person name="Markowitz V."/>
            <person name="Szeto E."/>
            <person name="Ivanova N."/>
            <person name="Mikhailova N."/>
            <person name="Ovchinnikova G."/>
            <person name="Pagani I."/>
            <person name="Pati A."/>
            <person name="Goodwin L."/>
            <person name="Peters L."/>
            <person name="Pitluck S."/>
            <person name="Woyke T."/>
            <person name="Kerfeld C."/>
        </authorList>
    </citation>
    <scope>NUCLEOTIDE SEQUENCE [LARGE SCALE GENOMIC DNA]</scope>
    <source>
        <strain evidence="2 3">PCC 6304</strain>
    </source>
</reference>
<dbReference type="OrthoDB" id="9800053at2"/>
<dbReference type="HOGENOM" id="CLU_069787_0_0_3"/>
<dbReference type="EMBL" id="CP003607">
    <property type="protein sequence ID" value="AFY83638.1"/>
    <property type="molecule type" value="Genomic_DNA"/>
</dbReference>
<name>K9TMJ8_9CYAN</name>
<keyword evidence="1" id="KW-1133">Transmembrane helix</keyword>
<gene>
    <name evidence="2" type="ORF">Oscil6304_4109</name>
</gene>
<dbReference type="InParanoid" id="K9TMJ8"/>
<feature type="transmembrane region" description="Helical" evidence="1">
    <location>
        <begin position="203"/>
        <end position="223"/>
    </location>
</feature>
<protein>
    <submittedName>
        <fullName evidence="2">Uncharacterized membrane protein</fullName>
    </submittedName>
</protein>
<dbReference type="eggNOG" id="COG1300">
    <property type="taxonomic scope" value="Bacteria"/>
</dbReference>
<keyword evidence="1" id="KW-0812">Transmembrane</keyword>
<dbReference type="STRING" id="56110.Oscil6304_4109"/>
<dbReference type="PANTHER" id="PTHR35337">
    <property type="entry name" value="SLR1478 PROTEIN"/>
    <property type="match status" value="1"/>
</dbReference>
<feature type="transmembrane region" description="Helical" evidence="1">
    <location>
        <begin position="268"/>
        <end position="286"/>
    </location>
</feature>
<sequence>MNIQRWIARREPNWRRLDALLRQVEKKGLQSLQALEIEELASLYRSVSADLARARTHKLGMTLVQELQQLTSRSYSQIYQGSRRQEWGAVVEFVRWGFPAIVQETWGYIAVATATFVVGAFVAWWYAWQDPVFMAIVVPPHIIEIVRDQGELWMGSIVGIEPLASSSITINNLKVSFGAVGGGITAGIYTLFILVYNGIHIGAIATLIAQYNLSYPFWAFVWPHGSLELPAIFFAGAAGLLIGRGLLFPGQYRRVEALKFYGYQAAKLVFGIVPMLIIAGIIEGFFSPNPAIPDSLKYVTGISLLALLISYCTRRKPIEPSL</sequence>
<evidence type="ECO:0000313" key="3">
    <source>
        <dbReference type="Proteomes" id="UP000010367"/>
    </source>
</evidence>
<feature type="transmembrane region" description="Helical" evidence="1">
    <location>
        <begin position="298"/>
        <end position="314"/>
    </location>
</feature>
<accession>K9TMJ8</accession>
<evidence type="ECO:0000313" key="2">
    <source>
        <dbReference type="EMBL" id="AFY83638.1"/>
    </source>
</evidence>
<keyword evidence="1" id="KW-0472">Membrane</keyword>
<dbReference type="AlphaFoldDB" id="K9TMJ8"/>
<evidence type="ECO:0000256" key="1">
    <source>
        <dbReference type="SAM" id="Phobius"/>
    </source>
</evidence>
<dbReference type="RefSeq" id="WP_015150262.1">
    <property type="nucleotide sequence ID" value="NC_019693.1"/>
</dbReference>
<dbReference type="PANTHER" id="PTHR35337:SF1">
    <property type="entry name" value="SLR1478 PROTEIN"/>
    <property type="match status" value="1"/>
</dbReference>
<dbReference type="Proteomes" id="UP000010367">
    <property type="component" value="Chromosome"/>
</dbReference>
<feature type="transmembrane region" description="Helical" evidence="1">
    <location>
        <begin position="229"/>
        <end position="247"/>
    </location>
</feature>
<keyword evidence="3" id="KW-1185">Reference proteome</keyword>
<feature type="transmembrane region" description="Helical" evidence="1">
    <location>
        <begin position="175"/>
        <end position="196"/>
    </location>
</feature>
<dbReference type="PATRIC" id="fig|56110.3.peg.4977"/>
<dbReference type="KEGG" id="oac:Oscil6304_4109"/>
<feature type="transmembrane region" description="Helical" evidence="1">
    <location>
        <begin position="105"/>
        <end position="127"/>
    </location>
</feature>
<dbReference type="InterPro" id="IPR002798">
    <property type="entry name" value="SpoIIM-like"/>
</dbReference>
<dbReference type="Pfam" id="PF01944">
    <property type="entry name" value="SpoIIM"/>
    <property type="match status" value="1"/>
</dbReference>